<dbReference type="InterPro" id="IPR011009">
    <property type="entry name" value="Kinase-like_dom_sf"/>
</dbReference>
<reference evidence="12" key="3">
    <citation type="submission" date="2025-04" db="UniProtKB">
        <authorList>
            <consortium name="RefSeq"/>
        </authorList>
    </citation>
    <scope>IDENTIFICATION</scope>
    <source>
        <strain evidence="12">CBS 304.34</strain>
    </source>
</reference>
<keyword evidence="4" id="KW-0547">Nucleotide-binding</keyword>
<dbReference type="GO" id="GO:0005524">
    <property type="term" value="F:ATP binding"/>
    <property type="evidence" value="ECO:0007669"/>
    <property type="project" value="UniProtKB-KW"/>
</dbReference>
<dbReference type="EC" id="2.7.11.1" evidence="1"/>
<reference evidence="12" key="2">
    <citation type="submission" date="2020-04" db="EMBL/GenBank/DDBJ databases">
        <authorList>
            <consortium name="NCBI Genome Project"/>
        </authorList>
    </citation>
    <scope>NUCLEOTIDE SEQUENCE</scope>
    <source>
        <strain evidence="12">CBS 304.34</strain>
    </source>
</reference>
<sequence>METTEDYSENVGRSPSSNSLEHSWVPPSYKIRFSDDMEDTEDYIVGGFHPVHLGDLLYHGQYGVMHKLGHGGLATVWLCRDLQMSNYVAVKIMIADESHFRPANILLQVTNIDHLSEDEVMEELGEPLLEYVETTSGEDPAPTAPEYQVATVAWHKVNRQLFKDQIAIVDFGESFETSGPPKGLATPSAYCAPELLMYFPRRPIA</sequence>
<dbReference type="OrthoDB" id="5979581at2759"/>
<comment type="catalytic activity">
    <reaction evidence="8">
        <text>L-seryl-[protein] + ATP = O-phospho-L-seryl-[protein] + ADP + H(+)</text>
        <dbReference type="Rhea" id="RHEA:17989"/>
        <dbReference type="Rhea" id="RHEA-COMP:9863"/>
        <dbReference type="Rhea" id="RHEA-COMP:11604"/>
        <dbReference type="ChEBI" id="CHEBI:15378"/>
        <dbReference type="ChEBI" id="CHEBI:29999"/>
        <dbReference type="ChEBI" id="CHEBI:30616"/>
        <dbReference type="ChEBI" id="CHEBI:83421"/>
        <dbReference type="ChEBI" id="CHEBI:456216"/>
        <dbReference type="EC" id="2.7.11.1"/>
    </reaction>
</comment>
<dbReference type="GO" id="GO:0050684">
    <property type="term" value="P:regulation of mRNA processing"/>
    <property type="evidence" value="ECO:0007669"/>
    <property type="project" value="TreeGrafter"/>
</dbReference>
<evidence type="ECO:0000256" key="2">
    <source>
        <dbReference type="ARBA" id="ARBA00022527"/>
    </source>
</evidence>
<evidence type="ECO:0000256" key="9">
    <source>
        <dbReference type="SAM" id="MobiDB-lite"/>
    </source>
</evidence>
<evidence type="ECO:0000256" key="4">
    <source>
        <dbReference type="ARBA" id="ARBA00022741"/>
    </source>
</evidence>
<proteinExistence type="predicted"/>
<protein>
    <recommendedName>
        <fullName evidence="1">non-specific serine/threonine protein kinase</fullName>
        <ecNumber evidence="1">2.7.11.1</ecNumber>
    </recommendedName>
</protein>
<dbReference type="InterPro" id="IPR051334">
    <property type="entry name" value="SRPK"/>
</dbReference>
<comment type="catalytic activity">
    <reaction evidence="7">
        <text>L-threonyl-[protein] + ATP = O-phospho-L-threonyl-[protein] + ADP + H(+)</text>
        <dbReference type="Rhea" id="RHEA:46608"/>
        <dbReference type="Rhea" id="RHEA-COMP:11060"/>
        <dbReference type="Rhea" id="RHEA-COMP:11605"/>
        <dbReference type="ChEBI" id="CHEBI:15378"/>
        <dbReference type="ChEBI" id="CHEBI:30013"/>
        <dbReference type="ChEBI" id="CHEBI:30616"/>
        <dbReference type="ChEBI" id="CHEBI:61977"/>
        <dbReference type="ChEBI" id="CHEBI:456216"/>
        <dbReference type="EC" id="2.7.11.1"/>
    </reaction>
</comment>
<name>A0A6A6YCG2_9PEZI</name>
<evidence type="ECO:0000313" key="10">
    <source>
        <dbReference type="EMBL" id="KAF2805714.1"/>
    </source>
</evidence>
<dbReference type="PANTHER" id="PTHR47634">
    <property type="entry name" value="PROTEIN KINASE DOMAIN-CONTAINING PROTEIN-RELATED"/>
    <property type="match status" value="1"/>
</dbReference>
<evidence type="ECO:0000256" key="6">
    <source>
        <dbReference type="ARBA" id="ARBA00022840"/>
    </source>
</evidence>
<evidence type="ECO:0000256" key="7">
    <source>
        <dbReference type="ARBA" id="ARBA00047899"/>
    </source>
</evidence>
<dbReference type="GO" id="GO:0000245">
    <property type="term" value="P:spliceosomal complex assembly"/>
    <property type="evidence" value="ECO:0007669"/>
    <property type="project" value="TreeGrafter"/>
</dbReference>
<keyword evidence="11" id="KW-1185">Reference proteome</keyword>
<keyword evidence="3" id="KW-0808">Transferase</keyword>
<evidence type="ECO:0000313" key="11">
    <source>
        <dbReference type="Proteomes" id="UP000504636"/>
    </source>
</evidence>
<feature type="region of interest" description="Disordered" evidence="9">
    <location>
        <begin position="1"/>
        <end position="22"/>
    </location>
</feature>
<accession>A0A6A6YCG2</accession>
<dbReference type="EMBL" id="MU003709">
    <property type="protein sequence ID" value="KAF2805714.1"/>
    <property type="molecule type" value="Genomic_DNA"/>
</dbReference>
<organism evidence="10">
    <name type="scientific">Mytilinidion resinicola</name>
    <dbReference type="NCBI Taxonomy" id="574789"/>
    <lineage>
        <taxon>Eukaryota</taxon>
        <taxon>Fungi</taxon>
        <taxon>Dikarya</taxon>
        <taxon>Ascomycota</taxon>
        <taxon>Pezizomycotina</taxon>
        <taxon>Dothideomycetes</taxon>
        <taxon>Pleosporomycetidae</taxon>
        <taxon>Mytilinidiales</taxon>
        <taxon>Mytilinidiaceae</taxon>
        <taxon>Mytilinidion</taxon>
    </lineage>
</organism>
<keyword evidence="6" id="KW-0067">ATP-binding</keyword>
<reference evidence="10 12" key="1">
    <citation type="journal article" date="2020" name="Stud. Mycol.">
        <title>101 Dothideomycetes genomes: a test case for predicting lifestyles and emergence of pathogens.</title>
        <authorList>
            <person name="Haridas S."/>
            <person name="Albert R."/>
            <person name="Binder M."/>
            <person name="Bloem J."/>
            <person name="Labutti K."/>
            <person name="Salamov A."/>
            <person name="Andreopoulos B."/>
            <person name="Baker S."/>
            <person name="Barry K."/>
            <person name="Bills G."/>
            <person name="Bluhm B."/>
            <person name="Cannon C."/>
            <person name="Castanera R."/>
            <person name="Culley D."/>
            <person name="Daum C."/>
            <person name="Ezra D."/>
            <person name="Gonzalez J."/>
            <person name="Henrissat B."/>
            <person name="Kuo A."/>
            <person name="Liang C."/>
            <person name="Lipzen A."/>
            <person name="Lutzoni F."/>
            <person name="Magnuson J."/>
            <person name="Mondo S."/>
            <person name="Nolan M."/>
            <person name="Ohm R."/>
            <person name="Pangilinan J."/>
            <person name="Park H.-J."/>
            <person name="Ramirez L."/>
            <person name="Alfaro M."/>
            <person name="Sun H."/>
            <person name="Tritt A."/>
            <person name="Yoshinaga Y."/>
            <person name="Zwiers L.-H."/>
            <person name="Turgeon B."/>
            <person name="Goodwin S."/>
            <person name="Spatafora J."/>
            <person name="Crous P."/>
            <person name="Grigoriev I."/>
        </authorList>
    </citation>
    <scope>NUCLEOTIDE SEQUENCE</scope>
    <source>
        <strain evidence="10 12">CBS 304.34</strain>
    </source>
</reference>
<evidence type="ECO:0000256" key="8">
    <source>
        <dbReference type="ARBA" id="ARBA00048679"/>
    </source>
</evidence>
<dbReference type="AlphaFoldDB" id="A0A6A6YCG2"/>
<keyword evidence="5" id="KW-0418">Kinase</keyword>
<evidence type="ECO:0000256" key="1">
    <source>
        <dbReference type="ARBA" id="ARBA00012513"/>
    </source>
</evidence>
<evidence type="ECO:0000256" key="3">
    <source>
        <dbReference type="ARBA" id="ARBA00022679"/>
    </source>
</evidence>
<dbReference type="GO" id="GO:0004674">
    <property type="term" value="F:protein serine/threonine kinase activity"/>
    <property type="evidence" value="ECO:0007669"/>
    <property type="project" value="UniProtKB-KW"/>
</dbReference>
<dbReference type="Proteomes" id="UP000504636">
    <property type="component" value="Unplaced"/>
</dbReference>
<evidence type="ECO:0000313" key="12">
    <source>
        <dbReference type="RefSeq" id="XP_033572678.1"/>
    </source>
</evidence>
<keyword evidence="2" id="KW-0723">Serine/threonine-protein kinase</keyword>
<gene>
    <name evidence="10 12" type="ORF">BDZ99DRAFT_574587</name>
</gene>
<feature type="compositionally biased region" description="Polar residues" evidence="9">
    <location>
        <begin position="11"/>
        <end position="21"/>
    </location>
</feature>
<dbReference type="RefSeq" id="XP_033572678.1">
    <property type="nucleotide sequence ID" value="XM_033728389.1"/>
</dbReference>
<dbReference type="SUPFAM" id="SSF56112">
    <property type="entry name" value="Protein kinase-like (PK-like)"/>
    <property type="match status" value="1"/>
</dbReference>
<evidence type="ECO:0000256" key="5">
    <source>
        <dbReference type="ARBA" id="ARBA00022777"/>
    </source>
</evidence>
<dbReference type="PANTHER" id="PTHR47634:SF9">
    <property type="entry name" value="PROTEIN KINASE DOMAIN-CONTAINING PROTEIN-RELATED"/>
    <property type="match status" value="1"/>
</dbReference>
<dbReference type="GeneID" id="54469282"/>
<dbReference type="Gene3D" id="3.30.200.20">
    <property type="entry name" value="Phosphorylase Kinase, domain 1"/>
    <property type="match status" value="1"/>
</dbReference>